<feature type="compositionally biased region" description="Basic residues" evidence="4">
    <location>
        <begin position="87"/>
        <end position="99"/>
    </location>
</feature>
<feature type="compositionally biased region" description="Polar residues" evidence="4">
    <location>
        <begin position="103"/>
        <end position="124"/>
    </location>
</feature>
<dbReference type="InterPro" id="IPR022755">
    <property type="entry name" value="Znf_C2H2_jaz"/>
</dbReference>
<proteinExistence type="predicted"/>
<keyword evidence="1" id="KW-0479">Metal-binding</keyword>
<dbReference type="Proteomes" id="UP001044222">
    <property type="component" value="Chromosome 9"/>
</dbReference>
<evidence type="ECO:0000313" key="7">
    <source>
        <dbReference type="Proteomes" id="UP001044222"/>
    </source>
</evidence>
<accession>A0A9D3RUJ8</accession>
<dbReference type="InterPro" id="IPR036236">
    <property type="entry name" value="Znf_C2H2_sf"/>
</dbReference>
<feature type="domain" description="Zinc finger double-stranded RNA binding" evidence="5">
    <location>
        <begin position="66"/>
        <end position="91"/>
    </location>
</feature>
<evidence type="ECO:0000259" key="5">
    <source>
        <dbReference type="Pfam" id="PF12171"/>
    </source>
</evidence>
<comment type="caution">
    <text evidence="6">The sequence shown here is derived from an EMBL/GenBank/DDBJ whole genome shotgun (WGS) entry which is preliminary data.</text>
</comment>
<dbReference type="EMBL" id="JAFIRN010000009">
    <property type="protein sequence ID" value="KAG5842321.1"/>
    <property type="molecule type" value="Genomic_DNA"/>
</dbReference>
<dbReference type="AlphaFoldDB" id="A0A9D3RUJ8"/>
<feature type="region of interest" description="Disordered" evidence="4">
    <location>
        <begin position="87"/>
        <end position="124"/>
    </location>
</feature>
<name>A0A9D3RUJ8_ANGAN</name>
<dbReference type="Gene3D" id="3.30.160.60">
    <property type="entry name" value="Classic Zinc Finger"/>
    <property type="match status" value="1"/>
</dbReference>
<evidence type="ECO:0000256" key="1">
    <source>
        <dbReference type="ARBA" id="ARBA00022723"/>
    </source>
</evidence>
<sequence>MLFLSLGPGANVPPVFGLDVTDVSDWEKTVLTPALEVLDSLQKGEKPALEPIRVEGAERSNKRSRHECEPCARVIIGELEWAVHLKSKSHQHHLKKKRKSELAAQQHQASASPCDASPSTESPS</sequence>
<evidence type="ECO:0000313" key="6">
    <source>
        <dbReference type="EMBL" id="KAG5842321.1"/>
    </source>
</evidence>
<evidence type="ECO:0000256" key="3">
    <source>
        <dbReference type="ARBA" id="ARBA00022833"/>
    </source>
</evidence>
<gene>
    <name evidence="6" type="ORF">ANANG_G00176380</name>
</gene>
<dbReference type="SUPFAM" id="SSF57667">
    <property type="entry name" value="beta-beta-alpha zinc fingers"/>
    <property type="match status" value="1"/>
</dbReference>
<dbReference type="GO" id="GO:0008270">
    <property type="term" value="F:zinc ion binding"/>
    <property type="evidence" value="ECO:0007669"/>
    <property type="project" value="UniProtKB-KW"/>
</dbReference>
<protein>
    <recommendedName>
        <fullName evidence="5">Zinc finger double-stranded RNA binding domain-containing protein</fullName>
    </recommendedName>
</protein>
<organism evidence="6 7">
    <name type="scientific">Anguilla anguilla</name>
    <name type="common">European freshwater eel</name>
    <name type="synonym">Muraena anguilla</name>
    <dbReference type="NCBI Taxonomy" id="7936"/>
    <lineage>
        <taxon>Eukaryota</taxon>
        <taxon>Metazoa</taxon>
        <taxon>Chordata</taxon>
        <taxon>Craniata</taxon>
        <taxon>Vertebrata</taxon>
        <taxon>Euteleostomi</taxon>
        <taxon>Actinopterygii</taxon>
        <taxon>Neopterygii</taxon>
        <taxon>Teleostei</taxon>
        <taxon>Anguilliformes</taxon>
        <taxon>Anguillidae</taxon>
        <taxon>Anguilla</taxon>
    </lineage>
</organism>
<keyword evidence="7" id="KW-1185">Reference proteome</keyword>
<dbReference type="Pfam" id="PF12171">
    <property type="entry name" value="zf-C2H2_jaz"/>
    <property type="match status" value="1"/>
</dbReference>
<evidence type="ECO:0000256" key="4">
    <source>
        <dbReference type="SAM" id="MobiDB-lite"/>
    </source>
</evidence>
<reference evidence="6" key="1">
    <citation type="submission" date="2021-01" db="EMBL/GenBank/DDBJ databases">
        <title>A chromosome-scale assembly of European eel, Anguilla anguilla.</title>
        <authorList>
            <person name="Henkel C."/>
            <person name="Jong-Raadsen S.A."/>
            <person name="Dufour S."/>
            <person name="Weltzien F.-A."/>
            <person name="Palstra A.P."/>
            <person name="Pelster B."/>
            <person name="Spaink H.P."/>
            <person name="Van Den Thillart G.E."/>
            <person name="Jansen H."/>
            <person name="Zahm M."/>
            <person name="Klopp C."/>
            <person name="Cedric C."/>
            <person name="Louis A."/>
            <person name="Berthelot C."/>
            <person name="Parey E."/>
            <person name="Roest Crollius H."/>
            <person name="Montfort J."/>
            <person name="Robinson-Rechavi M."/>
            <person name="Bucao C."/>
            <person name="Bouchez O."/>
            <person name="Gislard M."/>
            <person name="Lluch J."/>
            <person name="Milhes M."/>
            <person name="Lampietro C."/>
            <person name="Lopez Roques C."/>
            <person name="Donnadieu C."/>
            <person name="Braasch I."/>
            <person name="Desvignes T."/>
            <person name="Postlethwait J."/>
            <person name="Bobe J."/>
            <person name="Guiguen Y."/>
            <person name="Dirks R."/>
        </authorList>
    </citation>
    <scope>NUCLEOTIDE SEQUENCE</scope>
    <source>
        <strain evidence="6">Tag_6206</strain>
        <tissue evidence="6">Liver</tissue>
    </source>
</reference>
<keyword evidence="2" id="KW-0863">Zinc-finger</keyword>
<evidence type="ECO:0000256" key="2">
    <source>
        <dbReference type="ARBA" id="ARBA00022771"/>
    </source>
</evidence>
<keyword evidence="3" id="KW-0862">Zinc</keyword>